<keyword evidence="5" id="KW-1185">Reference proteome</keyword>
<feature type="compositionally biased region" description="Low complexity" evidence="1">
    <location>
        <begin position="70"/>
        <end position="82"/>
    </location>
</feature>
<evidence type="ECO:0008006" key="6">
    <source>
        <dbReference type="Google" id="ProtNLM"/>
    </source>
</evidence>
<dbReference type="InterPro" id="IPR015655">
    <property type="entry name" value="PP2C"/>
</dbReference>
<evidence type="ECO:0000259" key="3">
    <source>
        <dbReference type="PROSITE" id="PS51746"/>
    </source>
</evidence>
<feature type="domain" description="PPM-type phosphatase" evidence="3">
    <location>
        <begin position="304"/>
        <end position="658"/>
    </location>
</feature>
<feature type="domain" description="FHA" evidence="2">
    <location>
        <begin position="137"/>
        <end position="188"/>
    </location>
</feature>
<dbReference type="Gene3D" id="2.60.200.20">
    <property type="match status" value="1"/>
</dbReference>
<dbReference type="InterPro" id="IPR000253">
    <property type="entry name" value="FHA_dom"/>
</dbReference>
<dbReference type="Pfam" id="PF00481">
    <property type="entry name" value="PP2C"/>
    <property type="match status" value="1"/>
</dbReference>
<organism evidence="4 5">
    <name type="scientific">Tetradesmus obliquus</name>
    <name type="common">Green alga</name>
    <name type="synonym">Acutodesmus obliquus</name>
    <dbReference type="NCBI Taxonomy" id="3088"/>
    <lineage>
        <taxon>Eukaryota</taxon>
        <taxon>Viridiplantae</taxon>
        <taxon>Chlorophyta</taxon>
        <taxon>core chlorophytes</taxon>
        <taxon>Chlorophyceae</taxon>
        <taxon>CS clade</taxon>
        <taxon>Sphaeropleales</taxon>
        <taxon>Scenedesmaceae</taxon>
        <taxon>Tetradesmus</taxon>
    </lineage>
</organism>
<evidence type="ECO:0000259" key="2">
    <source>
        <dbReference type="PROSITE" id="PS50006"/>
    </source>
</evidence>
<protein>
    <recommendedName>
        <fullName evidence="6">Protein-serine/threonine phosphatase</fullName>
    </recommendedName>
</protein>
<dbReference type="PANTHER" id="PTHR13832">
    <property type="entry name" value="PROTEIN PHOSPHATASE 2C"/>
    <property type="match status" value="1"/>
</dbReference>
<dbReference type="InterPro" id="IPR030476">
    <property type="entry name" value="Pentaxin_CS"/>
</dbReference>
<accession>A0ABY8TZJ5</accession>
<evidence type="ECO:0000256" key="1">
    <source>
        <dbReference type="SAM" id="MobiDB-lite"/>
    </source>
</evidence>
<dbReference type="Pfam" id="PF01287">
    <property type="entry name" value="eIF-5a"/>
    <property type="match status" value="1"/>
</dbReference>
<dbReference type="Proteomes" id="UP001244341">
    <property type="component" value="Chromosome 5b"/>
</dbReference>
<reference evidence="4 5" key="1">
    <citation type="submission" date="2023-05" db="EMBL/GenBank/DDBJ databases">
        <title>A 100% complete, gapless, phased diploid assembly of the Scenedesmus obliquus UTEX 3031 genome.</title>
        <authorList>
            <person name="Biondi T.C."/>
            <person name="Hanschen E.R."/>
            <person name="Kwon T."/>
            <person name="Eng W."/>
            <person name="Kruse C.P.S."/>
            <person name="Koehler S.I."/>
            <person name="Kunde Y."/>
            <person name="Gleasner C.D."/>
            <person name="You Mak K.T."/>
            <person name="Polle J."/>
            <person name="Hovde B.T."/>
            <person name="Starkenburg S.R."/>
        </authorList>
    </citation>
    <scope>NUCLEOTIDE SEQUENCE [LARGE SCALE GENOMIC DNA]</scope>
    <source>
        <strain evidence="4 5">DOE0152z</strain>
    </source>
</reference>
<dbReference type="SMART" id="SM00332">
    <property type="entry name" value="PP2Cc"/>
    <property type="match status" value="1"/>
</dbReference>
<dbReference type="PROSITE" id="PS50006">
    <property type="entry name" value="FHA_DOMAIN"/>
    <property type="match status" value="1"/>
</dbReference>
<feature type="compositionally biased region" description="Polar residues" evidence="1">
    <location>
        <begin position="17"/>
        <end position="26"/>
    </location>
</feature>
<dbReference type="EMBL" id="CP126212">
    <property type="protein sequence ID" value="WIA14299.1"/>
    <property type="molecule type" value="Genomic_DNA"/>
</dbReference>
<dbReference type="SUPFAM" id="SSF81606">
    <property type="entry name" value="PP2C-like"/>
    <property type="match status" value="1"/>
</dbReference>
<dbReference type="InterPro" id="IPR020189">
    <property type="entry name" value="IF5A_C"/>
</dbReference>
<feature type="compositionally biased region" description="Low complexity" evidence="1">
    <location>
        <begin position="27"/>
        <end position="38"/>
    </location>
</feature>
<dbReference type="PROSITE" id="PS51746">
    <property type="entry name" value="PPM_2"/>
    <property type="match status" value="1"/>
</dbReference>
<evidence type="ECO:0000313" key="5">
    <source>
        <dbReference type="Proteomes" id="UP001244341"/>
    </source>
</evidence>
<dbReference type="InterPro" id="IPR001932">
    <property type="entry name" value="PPM-type_phosphatase-like_dom"/>
</dbReference>
<name>A0ABY8TZJ5_TETOB</name>
<dbReference type="Pfam" id="PF00498">
    <property type="entry name" value="FHA"/>
    <property type="match status" value="1"/>
</dbReference>
<gene>
    <name evidence="4" type="ORF">OEZ85_002833</name>
</gene>
<dbReference type="Gene3D" id="3.60.40.10">
    <property type="entry name" value="PPM-type phosphatase domain"/>
    <property type="match status" value="1"/>
</dbReference>
<dbReference type="SMART" id="SM00240">
    <property type="entry name" value="FHA"/>
    <property type="match status" value="1"/>
</dbReference>
<dbReference type="InterPro" id="IPR008984">
    <property type="entry name" value="SMAD_FHA_dom_sf"/>
</dbReference>
<proteinExistence type="predicted"/>
<dbReference type="InterPro" id="IPR036457">
    <property type="entry name" value="PPM-type-like_dom_sf"/>
</dbReference>
<dbReference type="PROSITE" id="PS00289">
    <property type="entry name" value="PTX_1"/>
    <property type="match status" value="1"/>
</dbReference>
<evidence type="ECO:0000313" key="4">
    <source>
        <dbReference type="EMBL" id="WIA14299.1"/>
    </source>
</evidence>
<sequence>MTTAADLEPHLHAADAQASSSSTGLVQQQQQQRQTQLQHPPLAAASLHGQRGSSSSAASLVGTADGGSGSHHSSSSSSEHSSSSGAALAAAAGAAAGGWLLDAGGGAAGVGPWLRLVVSAGPAAGRRFETSNQAQELVIGRSPVSWASIPDQEISGRHACLTWSSRLNCWQLADAGSLNGTMLNGALISKPGRQAGCPAALRHGDRLELGSITRAVVECSPQHQQQQQQLDGQQQPALQQVAPELRQQQQQGLLAAAAAAAAGGGPGGPLSPGGLLSPVVLLRFPSCRLEGAVVKMVGADHRRNQSPCEDVVAWRTPLGGRQQVGLFCVFDGHHSRQASQQAEQLLPQLLAQHLPQQQQQQQQPCSSSTCSSTGLAGQQQQQALLADEAGVAAALTAAFLDTDRQLACDDGCTATALLLEGCADGCVLLRVANVGDSMALLVDLSSAGWRVLTEDHRIAGNPAEAARLSAKNSLPGGVSSRLYGLNIARMLGDKFLKEADVGFTAEPYAYRFTDRDQSHLLQAIQLYVTMYSSSPEPGSPALNLVEDALKMPFTMFTTGQKKSMLKWLDRLNGLEAAAAAGGEAAAGTEQQQQYSVLDVTSDVAEVMNDEGETQQVQLAVCDTELVDALRRAFQAEQEVQVQLGTRHGQAAITKMTVQ</sequence>
<dbReference type="SUPFAM" id="SSF49879">
    <property type="entry name" value="SMAD/FHA domain"/>
    <property type="match status" value="1"/>
</dbReference>
<dbReference type="PANTHER" id="PTHR13832:SF668">
    <property type="entry name" value="PROTEIN PHOSPHATASE 2C 39-RELATED"/>
    <property type="match status" value="1"/>
</dbReference>
<feature type="region of interest" description="Disordered" evidence="1">
    <location>
        <begin position="1"/>
        <end position="82"/>
    </location>
</feature>